<evidence type="ECO:0000313" key="9">
    <source>
        <dbReference type="Proteomes" id="UP000256429"/>
    </source>
</evidence>
<dbReference type="Proteomes" id="UP000256429">
    <property type="component" value="Unassembled WGS sequence"/>
</dbReference>
<keyword evidence="6" id="KW-0472">Membrane</keyword>
<evidence type="ECO:0000256" key="3">
    <source>
        <dbReference type="ARBA" id="ARBA00022553"/>
    </source>
</evidence>
<dbReference type="CDD" id="cd00082">
    <property type="entry name" value="HisKA"/>
    <property type="match status" value="1"/>
</dbReference>
<gene>
    <name evidence="8" type="ORF">BX611_0604</name>
</gene>
<name>A0A3D9S375_9FLAO</name>
<dbReference type="EMBL" id="QTTQ01000009">
    <property type="protein sequence ID" value="REE83315.1"/>
    <property type="molecule type" value="Genomic_DNA"/>
</dbReference>
<evidence type="ECO:0000256" key="5">
    <source>
        <dbReference type="ARBA" id="ARBA00022777"/>
    </source>
</evidence>
<evidence type="ECO:0000256" key="1">
    <source>
        <dbReference type="ARBA" id="ARBA00000085"/>
    </source>
</evidence>
<dbReference type="SMART" id="SM00388">
    <property type="entry name" value="HisKA"/>
    <property type="match status" value="1"/>
</dbReference>
<dbReference type="OrthoDB" id="1933776at2"/>
<dbReference type="Pfam" id="PF00512">
    <property type="entry name" value="HisKA"/>
    <property type="match status" value="1"/>
</dbReference>
<accession>A0A3D9S375</accession>
<dbReference type="InterPro" id="IPR003594">
    <property type="entry name" value="HATPase_dom"/>
</dbReference>
<dbReference type="Gene3D" id="3.30.565.10">
    <property type="entry name" value="Histidine kinase-like ATPase, C-terminal domain"/>
    <property type="match status" value="1"/>
</dbReference>
<dbReference type="InterPro" id="IPR050351">
    <property type="entry name" value="BphY/WalK/GraS-like"/>
</dbReference>
<keyword evidence="6" id="KW-1133">Transmembrane helix</keyword>
<comment type="catalytic activity">
    <reaction evidence="1">
        <text>ATP + protein L-histidine = ADP + protein N-phospho-L-histidine.</text>
        <dbReference type="EC" id="2.7.13.3"/>
    </reaction>
</comment>
<dbReference type="PANTHER" id="PTHR42878:SF13">
    <property type="entry name" value="HISTIDINE KINASE"/>
    <property type="match status" value="1"/>
</dbReference>
<dbReference type="PRINTS" id="PR00344">
    <property type="entry name" value="BCTRLSENSOR"/>
</dbReference>
<keyword evidence="3" id="KW-0597">Phosphoprotein</keyword>
<dbReference type="Gene3D" id="1.10.287.130">
    <property type="match status" value="1"/>
</dbReference>
<evidence type="ECO:0000259" key="7">
    <source>
        <dbReference type="PROSITE" id="PS50109"/>
    </source>
</evidence>
<evidence type="ECO:0000256" key="6">
    <source>
        <dbReference type="SAM" id="Phobius"/>
    </source>
</evidence>
<sequence>MVSVIGLIVIQYNYLKIGLNLAQVKFNQNIGKTIKTVKSELTNNNKLTFLLGTALTNDDTYFNTELDSVKNAAGYFLSSFLEDRLLENGIKTDFSYKLFVKDSDLKIQSINYIENEDKLKKYTIDLLGYLPNLADKNVVLELKFNNINEYFLFQLNGLNIPSVIFLIAIIFVVIWVLKSLYWQQSIITMTNDFINNLTHELKTPVFSIGLATKMLQEKETEETKTYLEIIKSQNDRLKQHIDKVLQLASLDKKTNALQFTETNFKPHLKKLCEEFSNISKMENVSFTYKLTDIDYTLNCEPIHLINAINNLLDNSKKYKAESPKIELKSIVKNNKLHISIKDNGIGIQKKDQKNIFKKHFRVSSGDLYTVKGYGLGLNYVKKIVTLHKGTIDLESELHKGTLITIKLPIVKT</sequence>
<evidence type="ECO:0000256" key="4">
    <source>
        <dbReference type="ARBA" id="ARBA00022679"/>
    </source>
</evidence>
<dbReference type="PANTHER" id="PTHR42878">
    <property type="entry name" value="TWO-COMPONENT HISTIDINE KINASE"/>
    <property type="match status" value="1"/>
</dbReference>
<feature type="transmembrane region" description="Helical" evidence="6">
    <location>
        <begin position="158"/>
        <end position="177"/>
    </location>
</feature>
<comment type="caution">
    <text evidence="8">The sequence shown here is derived from an EMBL/GenBank/DDBJ whole genome shotgun (WGS) entry which is preliminary data.</text>
</comment>
<dbReference type="SUPFAM" id="SSF55874">
    <property type="entry name" value="ATPase domain of HSP90 chaperone/DNA topoisomerase II/histidine kinase"/>
    <property type="match status" value="1"/>
</dbReference>
<keyword evidence="4" id="KW-0808">Transferase</keyword>
<proteinExistence type="predicted"/>
<dbReference type="InterPro" id="IPR005467">
    <property type="entry name" value="His_kinase_dom"/>
</dbReference>
<dbReference type="GO" id="GO:0030295">
    <property type="term" value="F:protein kinase activator activity"/>
    <property type="evidence" value="ECO:0007669"/>
    <property type="project" value="TreeGrafter"/>
</dbReference>
<reference evidence="8 9" key="1">
    <citation type="submission" date="2018-08" db="EMBL/GenBank/DDBJ databases">
        <title>Genomic Encyclopedia of Type Strains, Phase III (KMG-III): the genomes of soil and plant-associated and newly described type strains.</title>
        <authorList>
            <person name="Whitman W."/>
        </authorList>
    </citation>
    <scope>NUCLEOTIDE SEQUENCE [LARGE SCALE GENOMIC DNA]</scope>
    <source>
        <strain evidence="8 9">325-5</strain>
    </source>
</reference>
<dbReference type="GO" id="GO:0000155">
    <property type="term" value="F:phosphorelay sensor kinase activity"/>
    <property type="evidence" value="ECO:0007669"/>
    <property type="project" value="InterPro"/>
</dbReference>
<dbReference type="GO" id="GO:0000156">
    <property type="term" value="F:phosphorelay response regulator activity"/>
    <property type="evidence" value="ECO:0007669"/>
    <property type="project" value="TreeGrafter"/>
</dbReference>
<keyword evidence="9" id="KW-1185">Reference proteome</keyword>
<feature type="domain" description="Histidine kinase" evidence="7">
    <location>
        <begin position="196"/>
        <end position="411"/>
    </location>
</feature>
<dbReference type="AlphaFoldDB" id="A0A3D9S375"/>
<keyword evidence="6" id="KW-0812">Transmembrane</keyword>
<evidence type="ECO:0000313" key="8">
    <source>
        <dbReference type="EMBL" id="REE83315.1"/>
    </source>
</evidence>
<dbReference type="InterPro" id="IPR036097">
    <property type="entry name" value="HisK_dim/P_sf"/>
</dbReference>
<dbReference type="GO" id="GO:0007234">
    <property type="term" value="P:osmosensory signaling via phosphorelay pathway"/>
    <property type="evidence" value="ECO:0007669"/>
    <property type="project" value="TreeGrafter"/>
</dbReference>
<organism evidence="8 9">
    <name type="scientific">Lutibacter oceani</name>
    <dbReference type="NCBI Taxonomy" id="1853311"/>
    <lineage>
        <taxon>Bacteria</taxon>
        <taxon>Pseudomonadati</taxon>
        <taxon>Bacteroidota</taxon>
        <taxon>Flavobacteriia</taxon>
        <taxon>Flavobacteriales</taxon>
        <taxon>Flavobacteriaceae</taxon>
        <taxon>Lutibacter</taxon>
    </lineage>
</organism>
<dbReference type="SUPFAM" id="SSF47384">
    <property type="entry name" value="Homodimeric domain of signal transducing histidine kinase"/>
    <property type="match status" value="1"/>
</dbReference>
<protein>
    <recommendedName>
        <fullName evidence="2">histidine kinase</fullName>
        <ecNumber evidence="2">2.7.13.3</ecNumber>
    </recommendedName>
</protein>
<dbReference type="Pfam" id="PF02518">
    <property type="entry name" value="HATPase_c"/>
    <property type="match status" value="1"/>
</dbReference>
<evidence type="ECO:0000256" key="2">
    <source>
        <dbReference type="ARBA" id="ARBA00012438"/>
    </source>
</evidence>
<dbReference type="PROSITE" id="PS50109">
    <property type="entry name" value="HIS_KIN"/>
    <property type="match status" value="1"/>
</dbReference>
<dbReference type="InterPro" id="IPR003661">
    <property type="entry name" value="HisK_dim/P_dom"/>
</dbReference>
<keyword evidence="5 8" id="KW-0418">Kinase</keyword>
<dbReference type="InterPro" id="IPR036890">
    <property type="entry name" value="HATPase_C_sf"/>
</dbReference>
<dbReference type="SMART" id="SM00387">
    <property type="entry name" value="HATPase_c"/>
    <property type="match status" value="1"/>
</dbReference>
<dbReference type="EC" id="2.7.13.3" evidence="2"/>
<dbReference type="InterPro" id="IPR004358">
    <property type="entry name" value="Sig_transdc_His_kin-like_C"/>
</dbReference>